<organism evidence="3 4">
    <name type="scientific">Pachysolen tannophilus NRRL Y-2460</name>
    <dbReference type="NCBI Taxonomy" id="669874"/>
    <lineage>
        <taxon>Eukaryota</taxon>
        <taxon>Fungi</taxon>
        <taxon>Dikarya</taxon>
        <taxon>Ascomycota</taxon>
        <taxon>Saccharomycotina</taxon>
        <taxon>Pichiomycetes</taxon>
        <taxon>Pachysolenaceae</taxon>
        <taxon>Pachysolen</taxon>
    </lineage>
</organism>
<keyword evidence="1" id="KW-0469">Meiosis</keyword>
<keyword evidence="4" id="KW-1185">Reference proteome</keyword>
<dbReference type="Gene3D" id="1.25.40.10">
    <property type="entry name" value="Tetratricopeptide repeat domain"/>
    <property type="match status" value="1"/>
</dbReference>
<evidence type="ECO:0000256" key="2">
    <source>
        <dbReference type="ARBA" id="ARBA00031845"/>
    </source>
</evidence>
<sequence length="865" mass="100970">MLLWVHESFKKSVDNKLKILKLFLKLFNSCMDENEIDLAKKIQDYSDKLISLLEIENSINLRKLAPQLELIKVEIYVVDIQLSLCVRDFEIAKLYDSKISIAKKLNEGIIDSKFILNYCRILYNASLNLFNRNTFDQSFYFGSKCFEYLESIQTDEDAVRIVHLNNLILLIHCCMKRDDYNKAHNFISYLENKFPTKIEPYTLLVNFLKSQKTENQAQDIEKVIMRMLKSISFAQNFKEIMGLINEHANYDPMGAIRCLDYIVNSDKLDPIKDFHDHLESLMTVRIWISISKFESPSPEDISSYLNTSEKKFFKPLTKRCSSCIVTLLWNSGTRLKKEKNYKVAISWFELSLHRLISHENTQKGKIQRNILKCNLALRQYDKVESLCNTMDDDDRLNPITQYCLFMVSLAKKDNTKAIKILDTINNSKDPNRITVLAMSTIEARKIDNFNVTIHGVMSVIKSINVSGLNNEADVTTLSNDLLIVSSLRSTVELIIQEFNSVKETDKNMMILYLDKLQELFYESYQFALFVSKKKNNRKVFTFNDLEWFSSKSYTISLECVESSLCTYSKELSKISFKFNELIPKDISNENNSRLHIWYTRSYVVYLLSLSMLTADEMIKENEKIEIWKEILQCCLNLNTFILRKLAECGEDEKAIWNESYATILSFQFNADLCLSNWSSAETTAQETQKLPVPYSLKLDNVLIHTINKQKNISSSKKSSILLIIADRSIGSKSVSSKNVSKWVRFLLENLSTKEEETWKRIVDQMYTRIRVTTTEDPVPIEEIEWLSITCWNRGVSYIIEKRREEGEYWCTISMKLSGYISPDAERKVSIHKKLCFFSSAYPWQFSNYYDNILLFFFFIFAKLVI</sequence>
<dbReference type="STRING" id="669874.A0A1E4TPW8"/>
<gene>
    <name evidence="3" type="ORF">PACTADRAFT_86856</name>
</gene>
<proteinExistence type="predicted"/>
<dbReference type="InterPro" id="IPR013940">
    <property type="entry name" value="Spo22/ZIP4/TEX11"/>
</dbReference>
<dbReference type="InterPro" id="IPR011990">
    <property type="entry name" value="TPR-like_helical_dom_sf"/>
</dbReference>
<dbReference type="GO" id="GO:0051321">
    <property type="term" value="P:meiotic cell cycle"/>
    <property type="evidence" value="ECO:0007669"/>
    <property type="project" value="UniProtKB-KW"/>
</dbReference>
<evidence type="ECO:0000313" key="4">
    <source>
        <dbReference type="Proteomes" id="UP000094236"/>
    </source>
</evidence>
<dbReference type="PANTHER" id="PTHR40375:SF2">
    <property type="entry name" value="SPORULATION-SPECIFIC PROTEIN 22"/>
    <property type="match status" value="1"/>
</dbReference>
<dbReference type="PANTHER" id="PTHR40375">
    <property type="entry name" value="SPORULATION-SPECIFIC PROTEIN 22"/>
    <property type="match status" value="1"/>
</dbReference>
<protein>
    <recommendedName>
        <fullName evidence="2">Protein ZIP4 homolog</fullName>
    </recommendedName>
</protein>
<dbReference type="EMBL" id="KV454017">
    <property type="protein sequence ID" value="ODV93804.1"/>
    <property type="molecule type" value="Genomic_DNA"/>
</dbReference>
<dbReference type="Proteomes" id="UP000094236">
    <property type="component" value="Unassembled WGS sequence"/>
</dbReference>
<evidence type="ECO:0000313" key="3">
    <source>
        <dbReference type="EMBL" id="ODV93804.1"/>
    </source>
</evidence>
<dbReference type="OrthoDB" id="65716at2759"/>
<evidence type="ECO:0000256" key="1">
    <source>
        <dbReference type="ARBA" id="ARBA00023254"/>
    </source>
</evidence>
<accession>A0A1E4TPW8</accession>
<dbReference type="GO" id="GO:0090173">
    <property type="term" value="P:regulation of synaptonemal complex assembly"/>
    <property type="evidence" value="ECO:0007669"/>
    <property type="project" value="InterPro"/>
</dbReference>
<reference evidence="4" key="1">
    <citation type="submission" date="2016-05" db="EMBL/GenBank/DDBJ databases">
        <title>Comparative genomics of biotechnologically important yeasts.</title>
        <authorList>
            <consortium name="DOE Joint Genome Institute"/>
            <person name="Riley R."/>
            <person name="Haridas S."/>
            <person name="Wolfe K.H."/>
            <person name="Lopes M.R."/>
            <person name="Hittinger C.T."/>
            <person name="Goker M."/>
            <person name="Salamov A."/>
            <person name="Wisecaver J."/>
            <person name="Long T.M."/>
            <person name="Aerts A.L."/>
            <person name="Barry K."/>
            <person name="Choi C."/>
            <person name="Clum A."/>
            <person name="Coughlan A.Y."/>
            <person name="Deshpande S."/>
            <person name="Douglass A.P."/>
            <person name="Hanson S.J."/>
            <person name="Klenk H.-P."/>
            <person name="Labutti K."/>
            <person name="Lapidus A."/>
            <person name="Lindquist E."/>
            <person name="Lipzen A."/>
            <person name="Meier-Kolthoff J.P."/>
            <person name="Ohm R.A."/>
            <person name="Otillar R.P."/>
            <person name="Pangilinan J."/>
            <person name="Peng Y."/>
            <person name="Rokas A."/>
            <person name="Rosa C.A."/>
            <person name="Scheuner C."/>
            <person name="Sibirny A.A."/>
            <person name="Slot J.C."/>
            <person name="Stielow J.B."/>
            <person name="Sun H."/>
            <person name="Kurtzman C.P."/>
            <person name="Blackwell M."/>
            <person name="Grigoriev I.V."/>
            <person name="Jeffries T.W."/>
        </authorList>
    </citation>
    <scope>NUCLEOTIDE SEQUENCE [LARGE SCALE GENOMIC DNA]</scope>
    <source>
        <strain evidence="4">NRRL Y-2460</strain>
    </source>
</reference>
<dbReference type="InterPro" id="IPR039057">
    <property type="entry name" value="Spo22/ZIP4"/>
</dbReference>
<name>A0A1E4TPW8_PACTA</name>
<dbReference type="Pfam" id="PF08631">
    <property type="entry name" value="SPO22"/>
    <property type="match status" value="1"/>
</dbReference>
<dbReference type="AlphaFoldDB" id="A0A1E4TPW8"/>